<dbReference type="STRING" id="1081102.A0A167T5S8"/>
<dbReference type="InterPro" id="IPR003615">
    <property type="entry name" value="HNH_nuc"/>
</dbReference>
<evidence type="ECO:0000313" key="3">
    <source>
        <dbReference type="Proteomes" id="UP000076874"/>
    </source>
</evidence>
<comment type="caution">
    <text evidence="2">The sequence shown here is derived from an EMBL/GenBank/DDBJ whole genome shotgun (WGS) entry which is preliminary data.</text>
</comment>
<reference evidence="2 3" key="1">
    <citation type="journal article" date="2016" name="Genome Biol. Evol.">
        <title>Divergent and convergent evolution of fungal pathogenicity.</title>
        <authorList>
            <person name="Shang Y."/>
            <person name="Xiao G."/>
            <person name="Zheng P."/>
            <person name="Cen K."/>
            <person name="Zhan S."/>
            <person name="Wang C."/>
        </authorList>
    </citation>
    <scope>NUCLEOTIDE SEQUENCE [LARGE SCALE GENOMIC DNA]</scope>
    <source>
        <strain evidence="2 3">RCEF 264</strain>
    </source>
</reference>
<organism evidence="2 3">
    <name type="scientific">Niveomyces insectorum RCEF 264</name>
    <dbReference type="NCBI Taxonomy" id="1081102"/>
    <lineage>
        <taxon>Eukaryota</taxon>
        <taxon>Fungi</taxon>
        <taxon>Dikarya</taxon>
        <taxon>Ascomycota</taxon>
        <taxon>Pezizomycotina</taxon>
        <taxon>Sordariomycetes</taxon>
        <taxon>Hypocreomycetidae</taxon>
        <taxon>Hypocreales</taxon>
        <taxon>Cordycipitaceae</taxon>
        <taxon>Niveomyces</taxon>
    </lineage>
</organism>
<dbReference type="AlphaFoldDB" id="A0A167T5S8"/>
<dbReference type="Pfam" id="PF13391">
    <property type="entry name" value="HNH_2"/>
    <property type="match status" value="1"/>
</dbReference>
<evidence type="ECO:0000313" key="2">
    <source>
        <dbReference type="EMBL" id="OAA60259.1"/>
    </source>
</evidence>
<protein>
    <recommendedName>
        <fullName evidence="1">HNH nuclease domain-containing protein</fullName>
    </recommendedName>
</protein>
<keyword evidence="3" id="KW-1185">Reference proteome</keyword>
<evidence type="ECO:0000259" key="1">
    <source>
        <dbReference type="Pfam" id="PF13391"/>
    </source>
</evidence>
<accession>A0A167T5S8</accession>
<sequence length="409" mass="46175">MADQPPTWKTVAQASTPHHCHQTSLEQIIDMSSTVQGRLSQAERAAARETFYRIVQHFESADPYNIAPHATRRTLYSQPLLVRLTYEFARSAESQDIFLRSFFNSLALDLVVNDPNLDFVELAPLFSEFAEYLMDHFFLPLTASTRKTPQPSPAIHSAVLRAQAATDSQAYIGTEERLSTLRAECLVRDRYRCVVSRKFSDPEYTQREERHGSEARDDDGVLFSDQHNLELDALEVAHILPHSLMKARTGSEIDASRQATLSILNMFDRGVVDLINGIDIDRPRNALTLAHLIHGHFGAFRIYFEAVPDQYNTYRIGSFLTARHNRLLNLPVTRTLYVTEDRTIDPPSPRLLAVHRAIAHILHLSGAGEYIDWILRDMEQHPVRADGTSALGRLVSLGLGGWMNGAVYS</sequence>
<feature type="domain" description="HNH nuclease" evidence="1">
    <location>
        <begin position="224"/>
        <end position="305"/>
    </location>
</feature>
<name>A0A167T5S8_9HYPO</name>
<proteinExistence type="predicted"/>
<dbReference type="OrthoDB" id="2104739at2759"/>
<gene>
    <name evidence="2" type="ORF">SPI_05383</name>
</gene>
<dbReference type="Proteomes" id="UP000076874">
    <property type="component" value="Unassembled WGS sequence"/>
</dbReference>
<dbReference type="EMBL" id="AZHD01000009">
    <property type="protein sequence ID" value="OAA60259.1"/>
    <property type="molecule type" value="Genomic_DNA"/>
</dbReference>